<keyword evidence="3" id="KW-1185">Reference proteome</keyword>
<feature type="non-terminal residue" evidence="2">
    <location>
        <position position="283"/>
    </location>
</feature>
<dbReference type="EMBL" id="NOIG01000022">
    <property type="protein sequence ID" value="OYD47753.1"/>
    <property type="molecule type" value="Genomic_DNA"/>
</dbReference>
<organism evidence="2 3">
    <name type="scientific">Acidovorax kalamii</name>
    <dbReference type="NCBI Taxonomy" id="2004485"/>
    <lineage>
        <taxon>Bacteria</taxon>
        <taxon>Pseudomonadati</taxon>
        <taxon>Pseudomonadota</taxon>
        <taxon>Betaproteobacteria</taxon>
        <taxon>Burkholderiales</taxon>
        <taxon>Comamonadaceae</taxon>
        <taxon>Acidovorax</taxon>
    </lineage>
</organism>
<feature type="region of interest" description="Disordered" evidence="1">
    <location>
        <begin position="109"/>
        <end position="130"/>
    </location>
</feature>
<gene>
    <name evidence="2" type="ORF">CBY09_23360</name>
</gene>
<evidence type="ECO:0000313" key="2">
    <source>
        <dbReference type="EMBL" id="OYD47753.1"/>
    </source>
</evidence>
<proteinExistence type="predicted"/>
<dbReference type="AlphaFoldDB" id="A0A235EG69"/>
<comment type="caution">
    <text evidence="2">The sequence shown here is derived from an EMBL/GenBank/DDBJ whole genome shotgun (WGS) entry which is preliminary data.</text>
</comment>
<name>A0A235EG69_9BURK</name>
<accession>A0A235EG69</accession>
<evidence type="ECO:0000313" key="3">
    <source>
        <dbReference type="Proteomes" id="UP000215441"/>
    </source>
</evidence>
<reference evidence="2 3" key="1">
    <citation type="submission" date="2017-07" db="EMBL/GenBank/DDBJ databases">
        <title>Acidovorax KNDSW TSA 6 genome sequence and assembly.</title>
        <authorList>
            <person name="Mayilraj S."/>
        </authorList>
    </citation>
    <scope>NUCLEOTIDE SEQUENCE [LARGE SCALE GENOMIC DNA]</scope>
    <source>
        <strain evidence="2 3">KNDSW-TSA6</strain>
    </source>
</reference>
<evidence type="ECO:0000256" key="1">
    <source>
        <dbReference type="SAM" id="MobiDB-lite"/>
    </source>
</evidence>
<protein>
    <submittedName>
        <fullName evidence="2">Transglutaminase</fullName>
    </submittedName>
</protein>
<sequence length="283" mass="30335">MEALNTRHAWRPVLRPVSGVVIAAQLLLAIQPLSALAQEGGGNTSPAAQAQMQRLAQWQQRIEQAKVEQALAAQPAGAIASQRTSRNLSRVHELLKGIKARTERPVAFNKARSTGSAQASKAAASPEQANQADQIQISELLTAIDADTDAVLADFAALRGQLQTQQVSPEILARHDQAQAELDKRANELRGLIRQWRQAPGATTLAALDAYFERYPAVRVSTPVNPAKLPWSNPTPNQRPPAETKVGWLQNLHKGQEVKLAQAGGGAGGIQFNVPPEPGQAPT</sequence>
<dbReference type="Proteomes" id="UP000215441">
    <property type="component" value="Unassembled WGS sequence"/>
</dbReference>